<dbReference type="EMBL" id="APRN01000042">
    <property type="protein sequence ID" value="ENX52973.1"/>
    <property type="molecule type" value="Genomic_DNA"/>
</dbReference>
<evidence type="ECO:0000313" key="1">
    <source>
        <dbReference type="EMBL" id="ENX52973.1"/>
    </source>
</evidence>
<comment type="caution">
    <text evidence="1">The sequence shown here is derived from an EMBL/GenBank/DDBJ whole genome shotgun (WGS) entry which is preliminary data.</text>
</comment>
<keyword evidence="2" id="KW-1185">Reference proteome</keyword>
<evidence type="ECO:0000313" key="2">
    <source>
        <dbReference type="Proteomes" id="UP000013084"/>
    </source>
</evidence>
<name>N9R4K7_9GAMM</name>
<dbReference type="RefSeq" id="WP_005205901.1">
    <property type="nucleotide sequence ID" value="NZ_JAKZGH010000051.1"/>
</dbReference>
<reference evidence="1 2" key="1">
    <citation type="submission" date="2013-02" db="EMBL/GenBank/DDBJ databases">
        <title>The Genome Sequence of Acinetobacter sp. CIP 70.18.</title>
        <authorList>
            <consortium name="The Broad Institute Genome Sequencing Platform"/>
            <consortium name="The Broad Institute Genome Sequencing Center for Infectious Disease"/>
            <person name="Cerqueira G."/>
            <person name="Feldgarden M."/>
            <person name="Courvalin P."/>
            <person name="Perichon B."/>
            <person name="Grillot-Courvalin C."/>
            <person name="Clermont D."/>
            <person name="Rocha E."/>
            <person name="Yoon E.-J."/>
            <person name="Nemec A."/>
            <person name="Walker B."/>
            <person name="Young S.K."/>
            <person name="Zeng Q."/>
            <person name="Gargeya S."/>
            <person name="Fitzgerald M."/>
            <person name="Haas B."/>
            <person name="Abouelleil A."/>
            <person name="Alvarado L."/>
            <person name="Arachchi H.M."/>
            <person name="Berlin A.M."/>
            <person name="Chapman S.B."/>
            <person name="Dewar J."/>
            <person name="Goldberg J."/>
            <person name="Griggs A."/>
            <person name="Gujja S."/>
            <person name="Hansen M."/>
            <person name="Howarth C."/>
            <person name="Imamovic A."/>
            <person name="Larimer J."/>
            <person name="McCowan C."/>
            <person name="Murphy C."/>
            <person name="Neiman D."/>
            <person name="Pearson M."/>
            <person name="Priest M."/>
            <person name="Roberts A."/>
            <person name="Saif S."/>
            <person name="Shea T."/>
            <person name="Sisk P."/>
            <person name="Sykes S."/>
            <person name="Wortman J."/>
            <person name="Nusbaum C."/>
            <person name="Birren B."/>
        </authorList>
    </citation>
    <scope>NUCLEOTIDE SEQUENCE [LARGE SCALE GENOMIC DNA]</scope>
    <source>
        <strain evidence="1 2">CIP 70.18</strain>
    </source>
</reference>
<protein>
    <submittedName>
        <fullName evidence="1">Uncharacterized protein</fullName>
    </submittedName>
</protein>
<dbReference type="HOGENOM" id="CLU_1182959_0_0_6"/>
<dbReference type="OrthoDB" id="5525501at2"/>
<dbReference type="PATRIC" id="fig|1217700.3.peg.3726"/>
<organism evidence="1 2">
    <name type="scientific">Acinetobacter higginsii</name>
    <dbReference type="NCBI Taxonomy" id="70347"/>
    <lineage>
        <taxon>Bacteria</taxon>
        <taxon>Pseudomonadati</taxon>
        <taxon>Pseudomonadota</taxon>
        <taxon>Gammaproteobacteria</taxon>
        <taxon>Moraxellales</taxon>
        <taxon>Moraxellaceae</taxon>
        <taxon>Acinetobacter</taxon>
    </lineage>
</organism>
<sequence>MAFYLAGYHLIQLKSANLFKDVPSRVFTCSSCINDHLADRWSYSWVLKTQDEIQEIKSKLSLTNEQFHLLENWVNDLHQKNLLGWTNVFQDIQTATKYKERFFKDHADIYLLSLYVDGDYRSDILEIFAPSSEQVSEIGIYQCLKKDIRENCNPNEKLLGYDYIGLEVSGDFHSFHCHDLSKNLVERFDLTLNEFGLFEESSKSDQIEAFLNDDSNGFEAIPWGIAKVKLVNSW</sequence>
<dbReference type="Proteomes" id="UP000013084">
    <property type="component" value="Unassembled WGS sequence"/>
</dbReference>
<dbReference type="AlphaFoldDB" id="N9R4K7"/>
<accession>N9R4K7</accession>
<proteinExistence type="predicted"/>
<gene>
    <name evidence="1" type="ORF">F902_03835</name>
</gene>